<keyword evidence="3 4" id="KW-0012">Acyltransferase</keyword>
<dbReference type="NCBIfam" id="TIGR00530">
    <property type="entry name" value="AGP_acyltrn"/>
    <property type="match status" value="1"/>
</dbReference>
<gene>
    <name evidence="6" type="ORF">H8705_05300</name>
</gene>
<evidence type="ECO:0000259" key="5">
    <source>
        <dbReference type="SMART" id="SM00563"/>
    </source>
</evidence>
<evidence type="ECO:0000256" key="3">
    <source>
        <dbReference type="ARBA" id="ARBA00023315"/>
    </source>
</evidence>
<protein>
    <recommendedName>
        <fullName evidence="4">1-acyl-sn-glycerol-3-phosphate acyltransferase</fullName>
        <ecNumber evidence="4">2.3.1.51</ecNumber>
    </recommendedName>
</protein>
<comment type="caution">
    <text evidence="6">The sequence shown here is derived from an EMBL/GenBank/DDBJ whole genome shotgun (WGS) entry which is preliminary data.</text>
</comment>
<dbReference type="SUPFAM" id="SSF69593">
    <property type="entry name" value="Glycerol-3-phosphate (1)-acyltransferase"/>
    <property type="match status" value="1"/>
</dbReference>
<comment type="similarity">
    <text evidence="1 4">Belongs to the 1-acyl-sn-glycerol-3-phosphate acyltransferase family.</text>
</comment>
<sequence>MFYKIIRGLAVVLWRLYFNIKCVGEENIPESGGYILAANHQTMNDPVFAAEKVKRQMYFMAKAELFENGFLRWFFNKLGAFPIQRGKGDSGAIQWAAKLIEEGKILAMFPEGTRSKDGKTLRPKSGVAVIAHQTKASVLPCGIKLVGGKAHFRSKVIVSYGKLITYEELGFHEGSTHEIKEASIKIMNSINQLLEEQP</sequence>
<evidence type="ECO:0000256" key="1">
    <source>
        <dbReference type="ARBA" id="ARBA00008655"/>
    </source>
</evidence>
<comment type="domain">
    <text evidence="4">The HXXXXD motif is essential for acyltransferase activity and may constitute the binding site for the phosphate moiety of the glycerol-3-phosphate.</text>
</comment>
<name>A0A926ERK0_9FIRM</name>
<dbReference type="GO" id="GO:0006654">
    <property type="term" value="P:phosphatidic acid biosynthetic process"/>
    <property type="evidence" value="ECO:0007669"/>
    <property type="project" value="TreeGrafter"/>
</dbReference>
<dbReference type="GO" id="GO:0003841">
    <property type="term" value="F:1-acylglycerol-3-phosphate O-acyltransferase activity"/>
    <property type="evidence" value="ECO:0007669"/>
    <property type="project" value="UniProtKB-UniRule"/>
</dbReference>
<dbReference type="AlphaFoldDB" id="A0A926ERK0"/>
<dbReference type="SMART" id="SM00563">
    <property type="entry name" value="PlsC"/>
    <property type="match status" value="1"/>
</dbReference>
<accession>A0A926ERK0</accession>
<comment type="catalytic activity">
    <reaction evidence="4">
        <text>a 1-acyl-sn-glycero-3-phosphate + an acyl-CoA = a 1,2-diacyl-sn-glycero-3-phosphate + CoA</text>
        <dbReference type="Rhea" id="RHEA:19709"/>
        <dbReference type="ChEBI" id="CHEBI:57287"/>
        <dbReference type="ChEBI" id="CHEBI:57970"/>
        <dbReference type="ChEBI" id="CHEBI:58342"/>
        <dbReference type="ChEBI" id="CHEBI:58608"/>
        <dbReference type="EC" id="2.3.1.51"/>
    </reaction>
</comment>
<dbReference type="Pfam" id="PF01553">
    <property type="entry name" value="Acyltransferase"/>
    <property type="match status" value="1"/>
</dbReference>
<keyword evidence="7" id="KW-1185">Reference proteome</keyword>
<keyword evidence="4" id="KW-0444">Lipid biosynthesis</keyword>
<dbReference type="CDD" id="cd07989">
    <property type="entry name" value="LPLAT_AGPAT-like"/>
    <property type="match status" value="1"/>
</dbReference>
<keyword evidence="4" id="KW-0594">Phospholipid biosynthesis</keyword>
<keyword evidence="2 4" id="KW-0808">Transferase</keyword>
<dbReference type="EC" id="2.3.1.51" evidence="4"/>
<reference evidence="6" key="1">
    <citation type="submission" date="2020-08" db="EMBL/GenBank/DDBJ databases">
        <title>Genome public.</title>
        <authorList>
            <person name="Liu C."/>
            <person name="Sun Q."/>
        </authorList>
    </citation>
    <scope>NUCLEOTIDE SEQUENCE</scope>
    <source>
        <strain evidence="6">NSJ-64</strain>
    </source>
</reference>
<dbReference type="InterPro" id="IPR004552">
    <property type="entry name" value="AGP_acyltrans"/>
</dbReference>
<keyword evidence="4" id="KW-1208">Phospholipid metabolism</keyword>
<dbReference type="PANTHER" id="PTHR10434">
    <property type="entry name" value="1-ACYL-SN-GLYCEROL-3-PHOSPHATE ACYLTRANSFERASE"/>
    <property type="match status" value="1"/>
</dbReference>
<dbReference type="Proteomes" id="UP000623678">
    <property type="component" value="Unassembled WGS sequence"/>
</dbReference>
<proteinExistence type="inferred from homology"/>
<organism evidence="6 7">
    <name type="scientific">Youxingia wuxianensis</name>
    <dbReference type="NCBI Taxonomy" id="2763678"/>
    <lineage>
        <taxon>Bacteria</taxon>
        <taxon>Bacillati</taxon>
        <taxon>Bacillota</taxon>
        <taxon>Clostridia</taxon>
        <taxon>Eubacteriales</taxon>
        <taxon>Oscillospiraceae</taxon>
        <taxon>Youxingia</taxon>
    </lineage>
</organism>
<evidence type="ECO:0000256" key="2">
    <source>
        <dbReference type="ARBA" id="ARBA00022679"/>
    </source>
</evidence>
<dbReference type="RefSeq" id="WP_262394778.1">
    <property type="nucleotide sequence ID" value="NZ_JACRTD010000003.1"/>
</dbReference>
<evidence type="ECO:0000313" key="7">
    <source>
        <dbReference type="Proteomes" id="UP000623678"/>
    </source>
</evidence>
<dbReference type="GO" id="GO:0016020">
    <property type="term" value="C:membrane"/>
    <property type="evidence" value="ECO:0007669"/>
    <property type="project" value="InterPro"/>
</dbReference>
<feature type="domain" description="Phospholipid/glycerol acyltransferase" evidence="5">
    <location>
        <begin position="34"/>
        <end position="146"/>
    </location>
</feature>
<dbReference type="PANTHER" id="PTHR10434:SF40">
    <property type="entry name" value="1-ACYL-SN-GLYCEROL-3-PHOSPHATE ACYLTRANSFERASE"/>
    <property type="match status" value="1"/>
</dbReference>
<evidence type="ECO:0000256" key="4">
    <source>
        <dbReference type="RuleBase" id="RU361267"/>
    </source>
</evidence>
<evidence type="ECO:0000313" key="6">
    <source>
        <dbReference type="EMBL" id="MBC8584995.1"/>
    </source>
</evidence>
<keyword evidence="4" id="KW-0443">Lipid metabolism</keyword>
<dbReference type="EMBL" id="JACRTD010000003">
    <property type="protein sequence ID" value="MBC8584995.1"/>
    <property type="molecule type" value="Genomic_DNA"/>
</dbReference>
<dbReference type="InterPro" id="IPR002123">
    <property type="entry name" value="Plipid/glycerol_acylTrfase"/>
</dbReference>